<dbReference type="InterPro" id="IPR002509">
    <property type="entry name" value="NODB_dom"/>
</dbReference>
<keyword evidence="4" id="KW-1185">Reference proteome</keyword>
<dbReference type="InterPro" id="IPR011330">
    <property type="entry name" value="Glyco_hydro/deAcase_b/a-brl"/>
</dbReference>
<dbReference type="GeneID" id="89523350"/>
<reference evidence="4" key="1">
    <citation type="submission" date="2018-12" db="EMBL/GenBank/DDBJ databases">
        <title>Dusodibacter welbiota gen. nov., sp. nov., isolated from human faeces and emended description of the Oscillibacter genus.</title>
        <authorList>
            <person name="Le Roy T."/>
            <person name="Van der Smissen P."/>
            <person name="Delzenne N."/>
            <person name="Muccioli G."/>
            <person name="Collet J.F."/>
            <person name="Cani P.D."/>
        </authorList>
    </citation>
    <scope>NUCLEOTIDE SEQUENCE [LARGE SCALE GENOMIC DNA]</scope>
    <source>
        <strain evidence="4">J115</strain>
    </source>
</reference>
<dbReference type="GO" id="GO:0016020">
    <property type="term" value="C:membrane"/>
    <property type="evidence" value="ECO:0007669"/>
    <property type="project" value="TreeGrafter"/>
</dbReference>
<sequence length="264" mass="28639">MALVSASLCLTLAALFYFTAPAPALTASAPIAVPAAADWGLSFPTEGESPVGNASAEDLAQYGAYYLGDTSQKVLYLTFDCGYENGCTEAILDALKKHNAPAAFFVVGHMIESAPDIVRRMAAEGHIVGNHTYHHPDMSSISDMAAFQKELTDLETLYQETTGQPLSKFYRPPQGKYSVENLKQAQQLGYTTVFWSLAYVDWNTDDQPSAEEAYAKLLPRIHDGAIVLLHSTSATNAAILDDLLTKWEEMGYTFASLDQLPGLA</sequence>
<evidence type="ECO:0000256" key="1">
    <source>
        <dbReference type="SAM" id="SignalP"/>
    </source>
</evidence>
<feature type="chain" id="PRO_5038864482" evidence="1">
    <location>
        <begin position="25"/>
        <end position="264"/>
    </location>
</feature>
<keyword evidence="1" id="KW-0732">Signal</keyword>
<dbReference type="GO" id="GO:0016810">
    <property type="term" value="F:hydrolase activity, acting on carbon-nitrogen (but not peptide) bonds"/>
    <property type="evidence" value="ECO:0007669"/>
    <property type="project" value="InterPro"/>
</dbReference>
<feature type="domain" description="NodB homology" evidence="2">
    <location>
        <begin position="73"/>
        <end position="255"/>
    </location>
</feature>
<dbReference type="RefSeq" id="WP_021750080.1">
    <property type="nucleotide sequence ID" value="NZ_CAUWCU010000010.1"/>
</dbReference>
<dbReference type="InterPro" id="IPR050248">
    <property type="entry name" value="Polysacc_deacetylase_ArnD"/>
</dbReference>
<dbReference type="CDD" id="cd10948">
    <property type="entry name" value="CE4_BsPdaA_like"/>
    <property type="match status" value="1"/>
</dbReference>
<dbReference type="AlphaFoldDB" id="A0A4D7AU30"/>
<feature type="signal peptide" evidence="1">
    <location>
        <begin position="1"/>
        <end position="24"/>
    </location>
</feature>
<dbReference type="PROSITE" id="PS51677">
    <property type="entry name" value="NODB"/>
    <property type="match status" value="1"/>
</dbReference>
<dbReference type="Pfam" id="PF01522">
    <property type="entry name" value="Polysacc_deac_1"/>
    <property type="match status" value="1"/>
</dbReference>
<dbReference type="PANTHER" id="PTHR10587:SF78">
    <property type="entry name" value="PEPTIDOGLYCAN-N-ACETYLMURAMIC ACID DEACETYLASE PDAA"/>
    <property type="match status" value="1"/>
</dbReference>
<dbReference type="SUPFAM" id="SSF88713">
    <property type="entry name" value="Glycoside hydrolase/deacetylase"/>
    <property type="match status" value="1"/>
</dbReference>
<dbReference type="Gene3D" id="3.20.20.370">
    <property type="entry name" value="Glycoside hydrolase/deacetylase"/>
    <property type="match status" value="1"/>
</dbReference>
<accession>A0A4D7AU30</accession>
<evidence type="ECO:0000313" key="3">
    <source>
        <dbReference type="EMBL" id="QCI60928.1"/>
    </source>
</evidence>
<evidence type="ECO:0000313" key="4">
    <source>
        <dbReference type="Proteomes" id="UP000298642"/>
    </source>
</evidence>
<dbReference type="Proteomes" id="UP000298642">
    <property type="component" value="Chromosome"/>
</dbReference>
<organism evidence="3 4">
    <name type="scientific">Dysosmobacter welbionis</name>
    <dbReference type="NCBI Taxonomy" id="2093857"/>
    <lineage>
        <taxon>Bacteria</taxon>
        <taxon>Bacillati</taxon>
        <taxon>Bacillota</taxon>
        <taxon>Clostridia</taxon>
        <taxon>Eubacteriales</taxon>
        <taxon>Oscillospiraceae</taxon>
        <taxon>Dysosmobacter</taxon>
    </lineage>
</organism>
<evidence type="ECO:0000259" key="2">
    <source>
        <dbReference type="PROSITE" id="PS51677"/>
    </source>
</evidence>
<proteinExistence type="predicted"/>
<gene>
    <name evidence="3" type="ORF">EIO64_01685</name>
</gene>
<dbReference type="GO" id="GO:0005975">
    <property type="term" value="P:carbohydrate metabolic process"/>
    <property type="evidence" value="ECO:0007669"/>
    <property type="project" value="InterPro"/>
</dbReference>
<dbReference type="EMBL" id="CP034413">
    <property type="protein sequence ID" value="QCI60928.1"/>
    <property type="molecule type" value="Genomic_DNA"/>
</dbReference>
<dbReference type="KEGG" id="obj:EIO64_01685"/>
<dbReference type="PANTHER" id="PTHR10587">
    <property type="entry name" value="GLYCOSYL TRANSFERASE-RELATED"/>
    <property type="match status" value="1"/>
</dbReference>
<dbReference type="InterPro" id="IPR014235">
    <property type="entry name" value="Spore_PdaA"/>
</dbReference>
<protein>
    <submittedName>
        <fullName evidence="3">Polysaccharide deacetylase family protein</fullName>
    </submittedName>
</protein>
<name>A0A4D7AU30_9FIRM</name>